<dbReference type="EMBL" id="UYSU01037774">
    <property type="protein sequence ID" value="VDL99454.1"/>
    <property type="molecule type" value="Genomic_DNA"/>
</dbReference>
<proteinExistence type="predicted"/>
<organism evidence="3">
    <name type="scientific">Schistocephalus solidus</name>
    <name type="common">Tapeworm</name>
    <dbReference type="NCBI Taxonomy" id="70667"/>
    <lineage>
        <taxon>Eukaryota</taxon>
        <taxon>Metazoa</taxon>
        <taxon>Spiralia</taxon>
        <taxon>Lophotrochozoa</taxon>
        <taxon>Platyhelminthes</taxon>
        <taxon>Cestoda</taxon>
        <taxon>Eucestoda</taxon>
        <taxon>Diphyllobothriidea</taxon>
        <taxon>Diphyllobothriidae</taxon>
        <taxon>Schistocephalus</taxon>
    </lineage>
</organism>
<protein>
    <submittedName>
        <fullName evidence="3">Myo-inositol-1(Or 4)-monophosphatase</fullName>
    </submittedName>
</protein>
<evidence type="ECO:0000313" key="3">
    <source>
        <dbReference type="WBParaSite" id="SSLN_0001357001-mRNA-1"/>
    </source>
</evidence>
<dbReference type="AlphaFoldDB" id="A0A183T9C1"/>
<accession>A0A183T9C1</accession>
<sequence length="153" mass="17700">MLGYTCRRRREVQLNTWLDNVRQDMDFVLHLRYPVSVVGEDNELNCPDLLPRISPLERADKTFNLSVGLRVIWWRMQVTEQSPKIGDYDSRHRALHVKDFGPYAICVYGDKEILAIDLSSVIDVDPGPRGLWDRPCMECGLRWCLGFEDAFGA</sequence>
<evidence type="ECO:0000313" key="2">
    <source>
        <dbReference type="Proteomes" id="UP000275846"/>
    </source>
</evidence>
<evidence type="ECO:0000313" key="1">
    <source>
        <dbReference type="EMBL" id="VDL99454.1"/>
    </source>
</evidence>
<reference evidence="3" key="1">
    <citation type="submission" date="2016-06" db="UniProtKB">
        <authorList>
            <consortium name="WormBaseParasite"/>
        </authorList>
    </citation>
    <scope>IDENTIFICATION</scope>
</reference>
<name>A0A183T9C1_SCHSO</name>
<dbReference type="Proteomes" id="UP000275846">
    <property type="component" value="Unassembled WGS sequence"/>
</dbReference>
<keyword evidence="2" id="KW-1185">Reference proteome</keyword>
<reference evidence="1 2" key="2">
    <citation type="submission" date="2018-11" db="EMBL/GenBank/DDBJ databases">
        <authorList>
            <consortium name="Pathogen Informatics"/>
        </authorList>
    </citation>
    <scope>NUCLEOTIDE SEQUENCE [LARGE SCALE GENOMIC DNA]</scope>
    <source>
        <strain evidence="1 2">NST_G2</strain>
    </source>
</reference>
<dbReference type="WBParaSite" id="SSLN_0001357001-mRNA-1">
    <property type="protein sequence ID" value="SSLN_0001357001-mRNA-1"/>
    <property type="gene ID" value="SSLN_0001357001"/>
</dbReference>
<gene>
    <name evidence="1" type="ORF">SSLN_LOCUS13069</name>
</gene>